<sequence length="79" mass="8023">MCVSALCPNADAADDDELFLDIYDPAEPDVTSSDDTSEVPTKLGTGSEVVPLDASSRGDVPDDGNCDGSDASKSSGRVG</sequence>
<evidence type="ECO:0000313" key="3">
    <source>
        <dbReference type="Proteomes" id="UP000237271"/>
    </source>
</evidence>
<accession>A0A2P4XIZ0</accession>
<evidence type="ECO:0000256" key="1">
    <source>
        <dbReference type="SAM" id="MobiDB-lite"/>
    </source>
</evidence>
<proteinExistence type="predicted"/>
<dbReference type="AlphaFoldDB" id="A0A2P4XIZ0"/>
<keyword evidence="3" id="KW-1185">Reference proteome</keyword>
<evidence type="ECO:0000313" key="2">
    <source>
        <dbReference type="EMBL" id="POM65528.1"/>
    </source>
</evidence>
<feature type="region of interest" description="Disordered" evidence="1">
    <location>
        <begin position="25"/>
        <end position="79"/>
    </location>
</feature>
<reference evidence="2 3" key="1">
    <citation type="journal article" date="2017" name="Genome Biol. Evol.">
        <title>Phytophthora megakarya and P. palmivora, closely related causal agents of cacao black pod rot, underwent increases in genome sizes and gene numbers by different mechanisms.</title>
        <authorList>
            <person name="Ali S.S."/>
            <person name="Shao J."/>
            <person name="Lary D.J."/>
            <person name="Kronmiller B."/>
            <person name="Shen D."/>
            <person name="Strem M.D."/>
            <person name="Amoako-Attah I."/>
            <person name="Akrofi A.Y."/>
            <person name="Begoude B.A."/>
            <person name="Ten Hoopen G.M."/>
            <person name="Coulibaly K."/>
            <person name="Kebe B.I."/>
            <person name="Melnick R.L."/>
            <person name="Guiltinan M.J."/>
            <person name="Tyler B.M."/>
            <person name="Meinhardt L.W."/>
            <person name="Bailey B.A."/>
        </authorList>
    </citation>
    <scope>NUCLEOTIDE SEQUENCE [LARGE SCALE GENOMIC DNA]</scope>
    <source>
        <strain evidence="3">sbr112.9</strain>
    </source>
</reference>
<protein>
    <submittedName>
        <fullName evidence="2">Uncharacterized protein</fullName>
    </submittedName>
</protein>
<gene>
    <name evidence="2" type="ORF">PHPALM_18740</name>
</gene>
<organism evidence="2 3">
    <name type="scientific">Phytophthora palmivora</name>
    <dbReference type="NCBI Taxonomy" id="4796"/>
    <lineage>
        <taxon>Eukaryota</taxon>
        <taxon>Sar</taxon>
        <taxon>Stramenopiles</taxon>
        <taxon>Oomycota</taxon>
        <taxon>Peronosporomycetes</taxon>
        <taxon>Peronosporales</taxon>
        <taxon>Peronosporaceae</taxon>
        <taxon>Phytophthora</taxon>
    </lineage>
</organism>
<dbReference type="EMBL" id="NCKW01010116">
    <property type="protein sequence ID" value="POM65528.1"/>
    <property type="molecule type" value="Genomic_DNA"/>
</dbReference>
<dbReference type="Proteomes" id="UP000237271">
    <property type="component" value="Unassembled WGS sequence"/>
</dbReference>
<comment type="caution">
    <text evidence="2">The sequence shown here is derived from an EMBL/GenBank/DDBJ whole genome shotgun (WGS) entry which is preliminary data.</text>
</comment>
<name>A0A2P4XIZ0_9STRA</name>